<evidence type="ECO:0000313" key="2">
    <source>
        <dbReference type="Proteomes" id="UP000241426"/>
    </source>
</evidence>
<dbReference type="EMBL" id="PYNF01000002">
    <property type="protein sequence ID" value="PSV00910.1"/>
    <property type="molecule type" value="Genomic_DNA"/>
</dbReference>
<name>A0A2T3KM83_9GAMM</name>
<proteinExistence type="predicted"/>
<comment type="caution">
    <text evidence="1">The sequence shown here is derived from an EMBL/GenBank/DDBJ whole genome shotgun (WGS) entry which is preliminary data.</text>
</comment>
<dbReference type="Proteomes" id="UP000241426">
    <property type="component" value="Unassembled WGS sequence"/>
</dbReference>
<evidence type="ECO:0000313" key="1">
    <source>
        <dbReference type="EMBL" id="PSV00910.1"/>
    </source>
</evidence>
<reference evidence="1 2" key="1">
    <citation type="submission" date="2018-01" db="EMBL/GenBank/DDBJ databases">
        <title>Whole genome sequencing of Histamine producing bacteria.</title>
        <authorList>
            <person name="Butler K."/>
        </authorList>
    </citation>
    <scope>NUCLEOTIDE SEQUENCE [LARGE SCALE GENOMIC DNA]</scope>
    <source>
        <strain evidence="1 2">FS-7.2</strain>
    </source>
</reference>
<protein>
    <submittedName>
        <fullName evidence="1">Uncharacterized protein</fullName>
    </submittedName>
</protein>
<organism evidence="1 2">
    <name type="scientific">Photobacterium kishitanii</name>
    <dbReference type="NCBI Taxonomy" id="318456"/>
    <lineage>
        <taxon>Bacteria</taxon>
        <taxon>Pseudomonadati</taxon>
        <taxon>Pseudomonadota</taxon>
        <taxon>Gammaproteobacteria</taxon>
        <taxon>Vibrionales</taxon>
        <taxon>Vibrionaceae</taxon>
        <taxon>Photobacterium</taxon>
    </lineage>
</organism>
<gene>
    <name evidence="1" type="ORF">C9J27_02465</name>
</gene>
<dbReference type="RefSeq" id="WP_107288637.1">
    <property type="nucleotide sequence ID" value="NZ_PYNF01000002.1"/>
</dbReference>
<sequence length="159" mass="18251">MIININEIYFKLKNEIQRYKQPDGNYNLGYFNVTEAALFSIKGITPVCVCVIDEIHIKNGGESIFEHMSLINDERSLLGVILDINSISKIPNVLISKEEVNEFIELFIDLMFGGIDQLSWMQFLSNLITHENKEGSNRNLKQLLGKIAKSKYYPTYSIQ</sequence>
<dbReference type="AlphaFoldDB" id="A0A2T3KM83"/>
<accession>A0A2T3KM83</accession>